<accession>A0A9P4V8K8</accession>
<evidence type="ECO:0000313" key="9">
    <source>
        <dbReference type="EMBL" id="KAF2740701.1"/>
    </source>
</evidence>
<comment type="caution">
    <text evidence="9">The sequence shown here is derived from an EMBL/GenBank/DDBJ whole genome shotgun (WGS) entry which is preliminary data.</text>
</comment>
<dbReference type="Pfam" id="PF18787">
    <property type="entry name" value="CRM1_repeat_3"/>
    <property type="match status" value="1"/>
</dbReference>
<evidence type="ECO:0000256" key="4">
    <source>
        <dbReference type="ARBA" id="ARBA00022694"/>
    </source>
</evidence>
<organism evidence="9 10">
    <name type="scientific">Polyplosphaeria fusca</name>
    <dbReference type="NCBI Taxonomy" id="682080"/>
    <lineage>
        <taxon>Eukaryota</taxon>
        <taxon>Fungi</taxon>
        <taxon>Dikarya</taxon>
        <taxon>Ascomycota</taxon>
        <taxon>Pezizomycotina</taxon>
        <taxon>Dothideomycetes</taxon>
        <taxon>Pleosporomycetidae</taxon>
        <taxon>Pleosporales</taxon>
        <taxon>Tetraplosphaeriaceae</taxon>
        <taxon>Polyplosphaeria</taxon>
    </lineage>
</organism>
<proteinExistence type="inferred from homology"/>
<dbReference type="InterPro" id="IPR040485">
    <property type="entry name" value="XPO1_repeat_3"/>
</dbReference>
<dbReference type="Pfam" id="PF18784">
    <property type="entry name" value="CRM1_repeat_2"/>
    <property type="match status" value="1"/>
</dbReference>
<evidence type="ECO:0000313" key="10">
    <source>
        <dbReference type="Proteomes" id="UP000799444"/>
    </source>
</evidence>
<dbReference type="Gene3D" id="1.25.10.10">
    <property type="entry name" value="Leucine-rich Repeat Variant"/>
    <property type="match status" value="1"/>
</dbReference>
<dbReference type="GO" id="GO:0005634">
    <property type="term" value="C:nucleus"/>
    <property type="evidence" value="ECO:0007669"/>
    <property type="project" value="UniProtKB-SubCell"/>
</dbReference>
<dbReference type="AlphaFoldDB" id="A0A9P4V8K8"/>
<keyword evidence="3" id="KW-0813">Transport</keyword>
<dbReference type="SMART" id="SM01102">
    <property type="entry name" value="CRM1_C"/>
    <property type="match status" value="1"/>
</dbReference>
<sequence>MSLSVEELDATVRAFYESRGEAQKQAQATLNQFKENADSWLLVDQILEKAQYPQTKYLGLQVLDAVIMTRWKVLPRDQCQGIRNFVVNFIIRLSNDEQNLRADRTLLNKLNLVLVSVLKQEWPHNWPTFINEIISSCHNSLPICENNMAILRLLSEEVFDYSEDQMTSAKRRELKQSMCDEFTSIYQLCSEVLRTATEASLIKATLETLLRFLNWIPLGYIFETPPSGSSLIETLRSRFLDVPDFRNITLKCLTEIAGLHTEPAYDDKLVQMFTETLTAISKIIPLTLDLKTTYASSNSRDQEFVQNLALFLCNFFTMHLSVIENLMNRDFLTHGHFYLIRISQIDDREIFKICLEYWTKLVSELYDEMQSLPITDMNPLLNMGLSTAGSARDPSILANYPLRKHKYAEILSNLRTVMIEKMVRPEEVLIVENDEGEIVREFVKESDTIQLYKSTRECLVFLTHLDVSDTETIMSEKLARQVDGTEWSWANCNTLCWAIGSISGAMNEETEKRFLVTVIKDLLGLTEMKRGKDNKAVVASNIMYIVGQYPRFLKAHWKFLKTVVNKLFEFMHETHEGVQDMACDTFIKIANKCRRHFVALQPGETEPFIDEIVRNLRKITGDLTPQQVHTFYEACGYMISAQGQKGLQERLINDLMELPNQAWDNIILRANQDPSSLQDAEIIKIVGNIMKTNVAACSSIGSYFYPQIGRIYFDMLTMYRASSSLIDEAVQREGTIATKMPRVRGLRTIKKEILKLINIYVEKADDLEMVHSNIVPKLLEAVLIDYKNNVPDAREAEVLNVMTTIINKLHSLMEDQIINIMDSVFECTLDMINKDFSEYPEHRVEFFKLLRTINLKCFPALLRLDSRSFKFVIDSCMWASKHDNREVESAGLSMCFELISNMAETDVQTRNAFFQTFFTPILQDVFFVLTDNDHKAGFKSQSILLARMFWLVETNKLDSPIYSSPDMAPAGTANREFLRNFVGNLLATAFPNLQTPQIASFIDGLFATNADINRFKVILRDFLISLKEFSGDNAELFAEEREKAANDAKALERERAMKVGGLLKPSEMDDDEL</sequence>
<dbReference type="PROSITE" id="PS50166">
    <property type="entry name" value="IMPORTIN_B_NT"/>
    <property type="match status" value="1"/>
</dbReference>
<dbReference type="Pfam" id="PF08767">
    <property type="entry name" value="CRM1_C"/>
    <property type="match status" value="1"/>
</dbReference>
<dbReference type="InterPro" id="IPR045065">
    <property type="entry name" value="XPO1/5"/>
</dbReference>
<keyword evidence="5" id="KW-0653">Protein transport</keyword>
<comment type="similarity">
    <text evidence="2">Belongs to the exportin family.</text>
</comment>
<dbReference type="Pfam" id="PF08389">
    <property type="entry name" value="Xpo1"/>
    <property type="match status" value="1"/>
</dbReference>
<gene>
    <name evidence="9" type="ORF">EJ04DRAFT_455006</name>
</gene>
<dbReference type="SUPFAM" id="SSF48371">
    <property type="entry name" value="ARM repeat"/>
    <property type="match status" value="2"/>
</dbReference>
<evidence type="ECO:0000256" key="5">
    <source>
        <dbReference type="ARBA" id="ARBA00022927"/>
    </source>
</evidence>
<dbReference type="InterPro" id="IPR011989">
    <property type="entry name" value="ARM-like"/>
</dbReference>
<dbReference type="InterPro" id="IPR014877">
    <property type="entry name" value="XPO1_C_dom"/>
</dbReference>
<dbReference type="InterPro" id="IPR001494">
    <property type="entry name" value="Importin-beta_N"/>
</dbReference>
<dbReference type="GO" id="GO:0008033">
    <property type="term" value="P:tRNA processing"/>
    <property type="evidence" value="ECO:0007669"/>
    <property type="project" value="UniProtKB-KW"/>
</dbReference>
<comment type="subcellular location">
    <subcellularLocation>
        <location evidence="1">Nucleus</location>
    </subcellularLocation>
</comment>
<dbReference type="Pfam" id="PF03810">
    <property type="entry name" value="IBN_N"/>
    <property type="match status" value="1"/>
</dbReference>
<protein>
    <recommendedName>
        <fullName evidence="8">Importin N-terminal domain-containing protein</fullName>
    </recommendedName>
</protein>
<evidence type="ECO:0000256" key="7">
    <source>
        <dbReference type="ARBA" id="ARBA00025147"/>
    </source>
</evidence>
<dbReference type="GO" id="GO:0000055">
    <property type="term" value="P:ribosomal large subunit export from nucleus"/>
    <property type="evidence" value="ECO:0007669"/>
    <property type="project" value="TreeGrafter"/>
</dbReference>
<evidence type="ECO:0000256" key="2">
    <source>
        <dbReference type="ARBA" id="ARBA00009466"/>
    </source>
</evidence>
<dbReference type="GO" id="GO:0005049">
    <property type="term" value="F:nuclear export signal receptor activity"/>
    <property type="evidence" value="ECO:0007669"/>
    <property type="project" value="InterPro"/>
</dbReference>
<evidence type="ECO:0000256" key="3">
    <source>
        <dbReference type="ARBA" id="ARBA00022448"/>
    </source>
</evidence>
<name>A0A9P4V8K8_9PLEO</name>
<dbReference type="GO" id="GO:0000056">
    <property type="term" value="P:ribosomal small subunit export from nucleus"/>
    <property type="evidence" value="ECO:0007669"/>
    <property type="project" value="TreeGrafter"/>
</dbReference>
<dbReference type="EMBL" id="ML996099">
    <property type="protein sequence ID" value="KAF2740701.1"/>
    <property type="molecule type" value="Genomic_DNA"/>
</dbReference>
<dbReference type="PANTHER" id="PTHR11223:SF2">
    <property type="entry name" value="EXPORTIN-1"/>
    <property type="match status" value="1"/>
</dbReference>
<dbReference type="GO" id="GO:0005737">
    <property type="term" value="C:cytoplasm"/>
    <property type="evidence" value="ECO:0007669"/>
    <property type="project" value="TreeGrafter"/>
</dbReference>
<evidence type="ECO:0000256" key="1">
    <source>
        <dbReference type="ARBA" id="ARBA00004123"/>
    </source>
</evidence>
<evidence type="ECO:0000259" key="8">
    <source>
        <dbReference type="PROSITE" id="PS50166"/>
    </source>
</evidence>
<dbReference type="InterPro" id="IPR013598">
    <property type="entry name" value="Exportin-1/Importin-b-like"/>
</dbReference>
<dbReference type="GO" id="GO:0006611">
    <property type="term" value="P:protein export from nucleus"/>
    <property type="evidence" value="ECO:0007669"/>
    <property type="project" value="InterPro"/>
</dbReference>
<reference evidence="9" key="1">
    <citation type="journal article" date="2020" name="Stud. Mycol.">
        <title>101 Dothideomycetes genomes: a test case for predicting lifestyles and emergence of pathogens.</title>
        <authorList>
            <person name="Haridas S."/>
            <person name="Albert R."/>
            <person name="Binder M."/>
            <person name="Bloem J."/>
            <person name="Labutti K."/>
            <person name="Salamov A."/>
            <person name="Andreopoulos B."/>
            <person name="Baker S."/>
            <person name="Barry K."/>
            <person name="Bills G."/>
            <person name="Bluhm B."/>
            <person name="Cannon C."/>
            <person name="Castanera R."/>
            <person name="Culley D."/>
            <person name="Daum C."/>
            <person name="Ezra D."/>
            <person name="Gonzalez J."/>
            <person name="Henrissat B."/>
            <person name="Kuo A."/>
            <person name="Liang C."/>
            <person name="Lipzen A."/>
            <person name="Lutzoni F."/>
            <person name="Magnuson J."/>
            <person name="Mondo S."/>
            <person name="Nolan M."/>
            <person name="Ohm R."/>
            <person name="Pangilinan J."/>
            <person name="Park H.-J."/>
            <person name="Ramirez L."/>
            <person name="Alfaro M."/>
            <person name="Sun H."/>
            <person name="Tritt A."/>
            <person name="Yoshinaga Y."/>
            <person name="Zwiers L.-H."/>
            <person name="Turgeon B."/>
            <person name="Goodwin S."/>
            <person name="Spatafora J."/>
            <person name="Crous P."/>
            <person name="Grigoriev I."/>
        </authorList>
    </citation>
    <scope>NUCLEOTIDE SEQUENCE</scope>
    <source>
        <strain evidence="9">CBS 125425</strain>
    </source>
</reference>
<dbReference type="FunFam" id="1.25.10.10:FF:000490">
    <property type="entry name" value="CRM1p Major karyopherin"/>
    <property type="match status" value="1"/>
</dbReference>
<dbReference type="InterPro" id="IPR041123">
    <property type="entry name" value="CRM1_repeat"/>
</dbReference>
<evidence type="ECO:0000256" key="6">
    <source>
        <dbReference type="ARBA" id="ARBA00023242"/>
    </source>
</evidence>
<dbReference type="Proteomes" id="UP000799444">
    <property type="component" value="Unassembled WGS sequence"/>
</dbReference>
<dbReference type="Pfam" id="PF18777">
    <property type="entry name" value="CRM1_repeat"/>
    <property type="match status" value="1"/>
</dbReference>
<keyword evidence="10" id="KW-1185">Reference proteome</keyword>
<comment type="function">
    <text evidence="7">tRNA nucleus export receptor which facilitates tRNA translocation across the nuclear pore complex. Involved in pre-tRNA splicing, probably by affecting the interaction of pre-tRNA with splicing endonuclease.</text>
</comment>
<dbReference type="SMART" id="SM00913">
    <property type="entry name" value="IBN_N"/>
    <property type="match status" value="1"/>
</dbReference>
<dbReference type="GO" id="GO:0031267">
    <property type="term" value="F:small GTPase binding"/>
    <property type="evidence" value="ECO:0007669"/>
    <property type="project" value="InterPro"/>
</dbReference>
<dbReference type="InterPro" id="IPR016024">
    <property type="entry name" value="ARM-type_fold"/>
</dbReference>
<keyword evidence="6" id="KW-0539">Nucleus</keyword>
<feature type="domain" description="Importin N-terminal" evidence="8">
    <location>
        <begin position="26"/>
        <end position="92"/>
    </location>
</feature>
<dbReference type="InterPro" id="IPR041235">
    <property type="entry name" value="Exp1_repeat_2"/>
</dbReference>
<dbReference type="PANTHER" id="PTHR11223">
    <property type="entry name" value="EXPORTIN 1/5"/>
    <property type="match status" value="1"/>
</dbReference>
<dbReference type="OrthoDB" id="27218at2759"/>
<keyword evidence="4" id="KW-0819">tRNA processing</keyword>